<organism evidence="1 2">
    <name type="scientific">Acanthoscelides obtectus</name>
    <name type="common">Bean weevil</name>
    <name type="synonym">Bruchus obtectus</name>
    <dbReference type="NCBI Taxonomy" id="200917"/>
    <lineage>
        <taxon>Eukaryota</taxon>
        <taxon>Metazoa</taxon>
        <taxon>Ecdysozoa</taxon>
        <taxon>Arthropoda</taxon>
        <taxon>Hexapoda</taxon>
        <taxon>Insecta</taxon>
        <taxon>Pterygota</taxon>
        <taxon>Neoptera</taxon>
        <taxon>Endopterygota</taxon>
        <taxon>Coleoptera</taxon>
        <taxon>Polyphaga</taxon>
        <taxon>Cucujiformia</taxon>
        <taxon>Chrysomeloidea</taxon>
        <taxon>Chrysomelidae</taxon>
        <taxon>Bruchinae</taxon>
        <taxon>Bruchini</taxon>
        <taxon>Acanthoscelides</taxon>
    </lineage>
</organism>
<dbReference type="EMBL" id="CAKOFQ010007288">
    <property type="protein sequence ID" value="CAH1997451.1"/>
    <property type="molecule type" value="Genomic_DNA"/>
</dbReference>
<dbReference type="AlphaFoldDB" id="A0A9P0PSP7"/>
<name>A0A9P0PSP7_ACAOB</name>
<evidence type="ECO:0000313" key="1">
    <source>
        <dbReference type="EMBL" id="CAH1997451.1"/>
    </source>
</evidence>
<dbReference type="Proteomes" id="UP001152888">
    <property type="component" value="Unassembled WGS sequence"/>
</dbReference>
<sequence length="53" mass="6249">MMDSVVRRACLPRYFRGYARCVNTTERRFSMYIVTISACCFGVKRFMTKIVVN</sequence>
<gene>
    <name evidence="1" type="ORF">ACAOBT_LOCUS23753</name>
</gene>
<keyword evidence="2" id="KW-1185">Reference proteome</keyword>
<reference evidence="1" key="1">
    <citation type="submission" date="2022-03" db="EMBL/GenBank/DDBJ databases">
        <authorList>
            <person name="Sayadi A."/>
        </authorList>
    </citation>
    <scope>NUCLEOTIDE SEQUENCE</scope>
</reference>
<proteinExistence type="predicted"/>
<evidence type="ECO:0000313" key="2">
    <source>
        <dbReference type="Proteomes" id="UP001152888"/>
    </source>
</evidence>
<protein>
    <submittedName>
        <fullName evidence="1">Uncharacterized protein</fullName>
    </submittedName>
</protein>
<accession>A0A9P0PSP7</accession>
<comment type="caution">
    <text evidence="1">The sequence shown here is derived from an EMBL/GenBank/DDBJ whole genome shotgun (WGS) entry which is preliminary data.</text>
</comment>